<feature type="transmembrane region" description="Helical" evidence="8">
    <location>
        <begin position="222"/>
        <end position="241"/>
    </location>
</feature>
<feature type="transmembrane region" description="Helical" evidence="8">
    <location>
        <begin position="375"/>
        <end position="393"/>
    </location>
</feature>
<feature type="transmembrane region" description="Helical" evidence="8">
    <location>
        <begin position="265"/>
        <end position="283"/>
    </location>
</feature>
<keyword evidence="8 9" id="KW-0813">Transport</keyword>
<name>A0ABS6G234_9FIRM</name>
<comment type="caution">
    <text evidence="10">The sequence shown here is derived from an EMBL/GenBank/DDBJ whole genome shotgun (WGS) entry which is preliminary data.</text>
</comment>
<dbReference type="InterPro" id="IPR051050">
    <property type="entry name" value="Lipid_II_flippase_MurJ/MviN"/>
</dbReference>
<feature type="transmembrane region" description="Helical" evidence="8">
    <location>
        <begin position="125"/>
        <end position="145"/>
    </location>
</feature>
<feature type="transmembrane region" description="Helical" evidence="8">
    <location>
        <begin position="457"/>
        <end position="485"/>
    </location>
</feature>
<evidence type="ECO:0000256" key="9">
    <source>
        <dbReference type="PIRNR" id="PIRNR002869"/>
    </source>
</evidence>
<comment type="function">
    <text evidence="8 9">Involved in peptidoglycan biosynthesis. Transports lipid-linked peptidoglycan precursors from the inner to the outer leaflet of the cytoplasmic membrane.</text>
</comment>
<feature type="transmembrane region" description="Helical" evidence="8">
    <location>
        <begin position="345"/>
        <end position="363"/>
    </location>
</feature>
<evidence type="ECO:0000313" key="11">
    <source>
        <dbReference type="Proteomes" id="UP000779508"/>
    </source>
</evidence>
<dbReference type="EMBL" id="JAHLQK010000003">
    <property type="protein sequence ID" value="MBU5676535.1"/>
    <property type="molecule type" value="Genomic_DNA"/>
</dbReference>
<protein>
    <recommendedName>
        <fullName evidence="8">Probable lipid II flippase MurJ</fullName>
    </recommendedName>
</protein>
<evidence type="ECO:0000256" key="6">
    <source>
        <dbReference type="ARBA" id="ARBA00022989"/>
    </source>
</evidence>
<dbReference type="CDD" id="cd13123">
    <property type="entry name" value="MATE_MurJ_like"/>
    <property type="match status" value="1"/>
</dbReference>
<evidence type="ECO:0000256" key="1">
    <source>
        <dbReference type="ARBA" id="ARBA00004651"/>
    </source>
</evidence>
<feature type="transmembrane region" description="Helical" evidence="8">
    <location>
        <begin position="83"/>
        <end position="105"/>
    </location>
</feature>
<proteinExistence type="inferred from homology"/>
<keyword evidence="3 8" id="KW-0812">Transmembrane</keyword>
<dbReference type="NCBIfam" id="TIGR01695">
    <property type="entry name" value="murJ_mviN"/>
    <property type="match status" value="1"/>
</dbReference>
<dbReference type="Pfam" id="PF03023">
    <property type="entry name" value="MurJ"/>
    <property type="match status" value="1"/>
</dbReference>
<comment type="similarity">
    <text evidence="8 9">Belongs to the MurJ/MviN family.</text>
</comment>
<dbReference type="PANTHER" id="PTHR47019:SF1">
    <property type="entry name" value="LIPID II FLIPPASE MURJ"/>
    <property type="match status" value="1"/>
</dbReference>
<dbReference type="HAMAP" id="MF_02078">
    <property type="entry name" value="MurJ_MviN"/>
    <property type="match status" value="1"/>
</dbReference>
<organism evidence="10 11">
    <name type="scientific">Alkaliphilus flagellatus</name>
    <dbReference type="NCBI Taxonomy" id="2841507"/>
    <lineage>
        <taxon>Bacteria</taxon>
        <taxon>Bacillati</taxon>
        <taxon>Bacillota</taxon>
        <taxon>Clostridia</taxon>
        <taxon>Peptostreptococcales</taxon>
        <taxon>Natronincolaceae</taxon>
        <taxon>Alkaliphilus</taxon>
    </lineage>
</organism>
<evidence type="ECO:0000256" key="4">
    <source>
        <dbReference type="ARBA" id="ARBA00022960"/>
    </source>
</evidence>
<keyword evidence="7 8" id="KW-0472">Membrane</keyword>
<dbReference type="RefSeq" id="WP_216416376.1">
    <property type="nucleotide sequence ID" value="NZ_JAHLQK010000003.1"/>
</dbReference>
<feature type="transmembrane region" description="Helical" evidence="8">
    <location>
        <begin position="433"/>
        <end position="451"/>
    </location>
</feature>
<dbReference type="PIRSF" id="PIRSF002869">
    <property type="entry name" value="MviN"/>
    <property type="match status" value="1"/>
</dbReference>
<feature type="transmembrane region" description="Helical" evidence="8">
    <location>
        <begin position="399"/>
        <end position="421"/>
    </location>
</feature>
<dbReference type="PANTHER" id="PTHR47019">
    <property type="entry name" value="LIPID II FLIPPASE MURJ"/>
    <property type="match status" value="1"/>
</dbReference>
<keyword evidence="8 9" id="KW-0961">Cell wall biogenesis/degradation</keyword>
<keyword evidence="5 8" id="KW-0573">Peptidoglycan synthesis</keyword>
<sequence>MKKTAILLMILTIFSKIFGFARDIILSYFYGASNISDAYLISTTIPIAIFSFVGVGISTGYIPMYSKVENKKGTKEANKFTNNLVNTLLIICTALVVFGLVFTAPLVKLFASGFEGETLNLAINFTRISIAGIYFSTLIFVYNGFLQIKGNYVIPALIGFPMNIVTILSIVVSAKTNVVVLAIGSIIAGIAQLAFIVPFVYKEGYKYKFILNIKDKYIKSMAYTAIPVIIGASVNQINTLVDRTLASNLAVGGISALNYANKLNGFVQGIFVMSLTTVMYPVISKMAAEKNIEGLKKSVSEAIGSINLLVIPATVGSMVFAGPVVNLLFGRGAFDAGAVTMTSSALFYYSIGMIGFGLRDVLARAFYSLQDTKTPAINAAIAMVMNIVLNIILSKFLGIGGLALATSISAIVCTGLLFANLRKKIGSFGMKNIIISFIKILCASLVMGIIARLSYNILFRIIGANLSLIVSIGIGAIMYFIIIYFMKIEEVDTMINAVKKKLKRSVNNA</sequence>
<gene>
    <name evidence="8 10" type="primary">murJ</name>
    <name evidence="10" type="ORF">KQI88_08910</name>
</gene>
<comment type="pathway">
    <text evidence="8">Cell wall biogenesis; peptidoglycan biosynthesis.</text>
</comment>
<dbReference type="InterPro" id="IPR004268">
    <property type="entry name" value="MurJ"/>
</dbReference>
<evidence type="ECO:0000256" key="7">
    <source>
        <dbReference type="ARBA" id="ARBA00023136"/>
    </source>
</evidence>
<evidence type="ECO:0000256" key="8">
    <source>
        <dbReference type="HAMAP-Rule" id="MF_02078"/>
    </source>
</evidence>
<keyword evidence="6 8" id="KW-1133">Transmembrane helix</keyword>
<evidence type="ECO:0000313" key="10">
    <source>
        <dbReference type="EMBL" id="MBU5676535.1"/>
    </source>
</evidence>
<evidence type="ECO:0000256" key="5">
    <source>
        <dbReference type="ARBA" id="ARBA00022984"/>
    </source>
</evidence>
<keyword evidence="11" id="KW-1185">Reference proteome</keyword>
<dbReference type="Proteomes" id="UP000779508">
    <property type="component" value="Unassembled WGS sequence"/>
</dbReference>
<accession>A0ABS6G234</accession>
<evidence type="ECO:0000256" key="2">
    <source>
        <dbReference type="ARBA" id="ARBA00022475"/>
    </source>
</evidence>
<feature type="transmembrane region" description="Helical" evidence="8">
    <location>
        <begin position="38"/>
        <end position="62"/>
    </location>
</feature>
<reference evidence="10 11" key="1">
    <citation type="submission" date="2021-06" db="EMBL/GenBank/DDBJ databases">
        <authorList>
            <person name="Sun Q."/>
            <person name="Li D."/>
        </authorList>
    </citation>
    <scope>NUCLEOTIDE SEQUENCE [LARGE SCALE GENOMIC DNA]</scope>
    <source>
        <strain evidence="10 11">MSJ-5</strain>
    </source>
</reference>
<comment type="subcellular location">
    <subcellularLocation>
        <location evidence="1 8">Cell membrane</location>
        <topology evidence="1 8">Multi-pass membrane protein</topology>
    </subcellularLocation>
</comment>
<evidence type="ECO:0000256" key="3">
    <source>
        <dbReference type="ARBA" id="ARBA00022692"/>
    </source>
</evidence>
<keyword evidence="2 8" id="KW-1003">Cell membrane</keyword>
<keyword evidence="4 8" id="KW-0133">Cell shape</keyword>
<feature type="transmembrane region" description="Helical" evidence="8">
    <location>
        <begin position="152"/>
        <end position="172"/>
    </location>
</feature>
<feature type="transmembrane region" description="Helical" evidence="8">
    <location>
        <begin position="178"/>
        <end position="201"/>
    </location>
</feature>
<feature type="transmembrane region" description="Helical" evidence="8">
    <location>
        <begin position="304"/>
        <end position="325"/>
    </location>
</feature>